<sequence>MPILFGVRHLSPGGAHHLLRLLDEIRPELVLIEGPGDLSTLIPQLCLDGVKPPVAIMAYSETVPVRSILYPFAVYSPEYQAILWAHRNQKACRFIDLPSGTFLAMADARAKRMEESGAGNDGADDREQLPDGRSTGAVYDALARLAGEPDQEAYWERRFEHNLSDGAYLLGAAAYGRQLRETAAHTRYETAENDVREAYMKRRINEALAEGFDDDRIVVVTGAYHVAGLERCAPLSDSETAALPSLPAQSTLMPYSYYRLSSLSGYGAGNRAPAYYELLWDAIRRGGDPGAAGYAYLTRMAAYMRAHGAITSSAEVIEAVRLAGALAGMRGPALPVLQDLRDAAVACMGHGHFSEIAQAAADTEIGSCIGSLPDGVSRTSIQADFYRCLRELKLEKYKALTAQPLELDLRENTRVKSEQSAFLDLNRSFFLHRLRVLGVRFGTVAASRQDRATWAENWTLQWTPEAEIELVESALRGETIELAAAFAFKERLEAAQSISGTASILEDAFLCGMPRTIALATGTLQGLAVDAAAVPEIAATAESLSAAVRFGSIRRLDPAPLLPILSQLFLRACLILPGSCACDNSAAGLLADAIGALNTVALNHADCVDEARWLSVLTDLSDRDDLNTKLSGFATAILLERGKITNELLSAEVCRRLSPGVPAELGAGWFEGLSMKNRYALIARLSLWEQLGAYIDTLDETEFKRALVFLRRAFADFSPKEKNEIAENLGEVWGVDARSAGEALGAALTEPEQAALDALDEFDFDDL</sequence>
<feature type="region of interest" description="Disordered" evidence="1">
    <location>
        <begin position="113"/>
        <end position="132"/>
    </location>
</feature>
<accession>A0A174TY75</accession>
<dbReference type="Proteomes" id="UP000095765">
    <property type="component" value="Unassembled WGS sequence"/>
</dbReference>
<dbReference type="EMBL" id="CZBE01000028">
    <property type="protein sequence ID" value="CUQ13401.1"/>
    <property type="molecule type" value="Genomic_DNA"/>
</dbReference>
<protein>
    <recommendedName>
        <fullName evidence="4">ChaN family lipoprotein</fullName>
    </recommendedName>
</protein>
<dbReference type="InterPro" id="IPR043737">
    <property type="entry name" value="DUF5682"/>
</dbReference>
<evidence type="ECO:0008006" key="4">
    <source>
        <dbReference type="Google" id="ProtNLM"/>
    </source>
</evidence>
<dbReference type="Pfam" id="PF18934">
    <property type="entry name" value="DUF5682"/>
    <property type="match status" value="1"/>
</dbReference>
<evidence type="ECO:0000313" key="3">
    <source>
        <dbReference type="Proteomes" id="UP000095765"/>
    </source>
</evidence>
<dbReference type="AlphaFoldDB" id="A0A174TY75"/>
<name>A0A174TY75_9FIRM</name>
<dbReference type="OrthoDB" id="9768066at2"/>
<organism evidence="2 3">
    <name type="scientific">Anaerotruncus colihominis</name>
    <dbReference type="NCBI Taxonomy" id="169435"/>
    <lineage>
        <taxon>Bacteria</taxon>
        <taxon>Bacillati</taxon>
        <taxon>Bacillota</taxon>
        <taxon>Clostridia</taxon>
        <taxon>Eubacteriales</taxon>
        <taxon>Oscillospiraceae</taxon>
        <taxon>Anaerotruncus</taxon>
    </lineage>
</organism>
<gene>
    <name evidence="2" type="ORF">ERS852551_03255</name>
</gene>
<proteinExistence type="predicted"/>
<evidence type="ECO:0000313" key="2">
    <source>
        <dbReference type="EMBL" id="CUQ13401.1"/>
    </source>
</evidence>
<reference evidence="2 3" key="1">
    <citation type="submission" date="2015-09" db="EMBL/GenBank/DDBJ databases">
        <authorList>
            <consortium name="Pathogen Informatics"/>
        </authorList>
    </citation>
    <scope>NUCLEOTIDE SEQUENCE [LARGE SCALE GENOMIC DNA]</scope>
    <source>
        <strain evidence="2 3">2789STDY5834939</strain>
    </source>
</reference>
<dbReference type="RefSeq" id="WP_055245947.1">
    <property type="nucleotide sequence ID" value="NZ_CABIWA010000022.1"/>
</dbReference>
<evidence type="ECO:0000256" key="1">
    <source>
        <dbReference type="SAM" id="MobiDB-lite"/>
    </source>
</evidence>